<evidence type="ECO:0000259" key="8">
    <source>
        <dbReference type="PROSITE" id="PS50113"/>
    </source>
</evidence>
<dbReference type="SMART" id="SM00091">
    <property type="entry name" value="PAS"/>
    <property type="match status" value="1"/>
</dbReference>
<evidence type="ECO:0000256" key="3">
    <source>
        <dbReference type="ARBA" id="ARBA00022692"/>
    </source>
</evidence>
<dbReference type="Pfam" id="PF00989">
    <property type="entry name" value="PAS"/>
    <property type="match status" value="1"/>
</dbReference>
<feature type="domain" description="PAC" evidence="8">
    <location>
        <begin position="321"/>
        <end position="373"/>
    </location>
</feature>
<feature type="transmembrane region" description="Helical" evidence="6">
    <location>
        <begin position="17"/>
        <end position="40"/>
    </location>
</feature>
<evidence type="ECO:0000313" key="11">
    <source>
        <dbReference type="EMBL" id="SDP67515.1"/>
    </source>
</evidence>
<dbReference type="InterPro" id="IPR003607">
    <property type="entry name" value="HD/PDEase_dom"/>
</dbReference>
<evidence type="ECO:0000256" key="4">
    <source>
        <dbReference type="ARBA" id="ARBA00022989"/>
    </source>
</evidence>
<keyword evidence="4 6" id="KW-1133">Transmembrane helix</keyword>
<dbReference type="GO" id="GO:0006355">
    <property type="term" value="P:regulation of DNA-templated transcription"/>
    <property type="evidence" value="ECO:0007669"/>
    <property type="project" value="InterPro"/>
</dbReference>
<feature type="domain" description="HD-GYP" evidence="10">
    <location>
        <begin position="378"/>
        <end position="573"/>
    </location>
</feature>
<dbReference type="InterPro" id="IPR006674">
    <property type="entry name" value="HD_domain"/>
</dbReference>
<dbReference type="InterPro" id="IPR006675">
    <property type="entry name" value="HDIG_dom"/>
</dbReference>
<dbReference type="PROSITE" id="PS50113">
    <property type="entry name" value="PAC"/>
    <property type="match status" value="1"/>
</dbReference>
<evidence type="ECO:0000259" key="7">
    <source>
        <dbReference type="PROSITE" id="PS50112"/>
    </source>
</evidence>
<dbReference type="GO" id="GO:0005886">
    <property type="term" value="C:plasma membrane"/>
    <property type="evidence" value="ECO:0007669"/>
    <property type="project" value="UniProtKB-SubCell"/>
</dbReference>
<dbReference type="CDD" id="cd00130">
    <property type="entry name" value="PAS"/>
    <property type="match status" value="1"/>
</dbReference>
<dbReference type="PANTHER" id="PTHR43155:SF2">
    <property type="entry name" value="CYCLIC DI-GMP PHOSPHODIESTERASE PA4108"/>
    <property type="match status" value="1"/>
</dbReference>
<dbReference type="InterPro" id="IPR035965">
    <property type="entry name" value="PAS-like_dom_sf"/>
</dbReference>
<dbReference type="InterPro" id="IPR001610">
    <property type="entry name" value="PAC"/>
</dbReference>
<keyword evidence="12" id="KW-1185">Reference proteome</keyword>
<dbReference type="RefSeq" id="WP_092225427.1">
    <property type="nucleotide sequence ID" value="NZ_FNJI01000034.1"/>
</dbReference>
<dbReference type="NCBIfam" id="TIGR00277">
    <property type="entry name" value="HDIG"/>
    <property type="match status" value="1"/>
</dbReference>
<organism evidence="11 12">
    <name type="scientific">Desulforhopalus singaporensis</name>
    <dbReference type="NCBI Taxonomy" id="91360"/>
    <lineage>
        <taxon>Bacteria</taxon>
        <taxon>Pseudomonadati</taxon>
        <taxon>Thermodesulfobacteriota</taxon>
        <taxon>Desulfobulbia</taxon>
        <taxon>Desulfobulbales</taxon>
        <taxon>Desulfocapsaceae</taxon>
        <taxon>Desulforhopalus</taxon>
    </lineage>
</organism>
<dbReference type="InterPro" id="IPR013767">
    <property type="entry name" value="PAS_fold"/>
</dbReference>
<dbReference type="InterPro" id="IPR037522">
    <property type="entry name" value="HD_GYP_dom"/>
</dbReference>
<dbReference type="PANTHER" id="PTHR43155">
    <property type="entry name" value="CYCLIC DI-GMP PHOSPHODIESTERASE PA4108-RELATED"/>
    <property type="match status" value="1"/>
</dbReference>
<dbReference type="NCBIfam" id="TIGR00229">
    <property type="entry name" value="sensory_box"/>
    <property type="match status" value="1"/>
</dbReference>
<feature type="transmembrane region" description="Helical" evidence="6">
    <location>
        <begin position="201"/>
        <end position="220"/>
    </location>
</feature>
<dbReference type="Proteomes" id="UP000199073">
    <property type="component" value="Unassembled WGS sequence"/>
</dbReference>
<reference evidence="11 12" key="1">
    <citation type="submission" date="2016-10" db="EMBL/GenBank/DDBJ databases">
        <authorList>
            <person name="de Groot N.N."/>
        </authorList>
    </citation>
    <scope>NUCLEOTIDE SEQUENCE [LARGE SCALE GENOMIC DNA]</scope>
    <source>
        <strain evidence="11 12">DSM 12130</strain>
    </source>
</reference>
<dbReference type="InterPro" id="IPR033480">
    <property type="entry name" value="sCache_2"/>
</dbReference>
<gene>
    <name evidence="11" type="ORF">SAMN05660330_03633</name>
</gene>
<evidence type="ECO:0000259" key="9">
    <source>
        <dbReference type="PROSITE" id="PS51831"/>
    </source>
</evidence>
<dbReference type="AlphaFoldDB" id="A0A1H0UN58"/>
<dbReference type="PROSITE" id="PS51832">
    <property type="entry name" value="HD_GYP"/>
    <property type="match status" value="1"/>
</dbReference>
<evidence type="ECO:0000256" key="5">
    <source>
        <dbReference type="ARBA" id="ARBA00023136"/>
    </source>
</evidence>
<evidence type="ECO:0000313" key="12">
    <source>
        <dbReference type="Proteomes" id="UP000199073"/>
    </source>
</evidence>
<evidence type="ECO:0000256" key="6">
    <source>
        <dbReference type="SAM" id="Phobius"/>
    </source>
</evidence>
<dbReference type="Pfam" id="PF13487">
    <property type="entry name" value="HD_5"/>
    <property type="match status" value="1"/>
</dbReference>
<dbReference type="PROSITE" id="PS50112">
    <property type="entry name" value="PAS"/>
    <property type="match status" value="1"/>
</dbReference>
<dbReference type="SUPFAM" id="SSF109604">
    <property type="entry name" value="HD-domain/PDEase-like"/>
    <property type="match status" value="1"/>
</dbReference>
<dbReference type="SUPFAM" id="SSF55785">
    <property type="entry name" value="PYP-like sensor domain (PAS domain)"/>
    <property type="match status" value="1"/>
</dbReference>
<dbReference type="EMBL" id="FNJI01000034">
    <property type="protein sequence ID" value="SDP67515.1"/>
    <property type="molecule type" value="Genomic_DNA"/>
</dbReference>
<name>A0A1H0UN58_9BACT</name>
<dbReference type="OrthoDB" id="5411762at2"/>
<proteinExistence type="predicted"/>
<feature type="domain" description="PAS" evidence="7">
    <location>
        <begin position="247"/>
        <end position="317"/>
    </location>
</feature>
<dbReference type="CDD" id="cd00077">
    <property type="entry name" value="HDc"/>
    <property type="match status" value="1"/>
</dbReference>
<dbReference type="SMART" id="SM01049">
    <property type="entry name" value="Cache_2"/>
    <property type="match status" value="1"/>
</dbReference>
<dbReference type="PROSITE" id="PS51831">
    <property type="entry name" value="HD"/>
    <property type="match status" value="1"/>
</dbReference>
<comment type="subcellular location">
    <subcellularLocation>
        <location evidence="1">Cell membrane</location>
        <topology evidence="1">Multi-pass membrane protein</topology>
    </subcellularLocation>
</comment>
<keyword evidence="5 6" id="KW-0472">Membrane</keyword>
<dbReference type="SMART" id="SM00471">
    <property type="entry name" value="HDc"/>
    <property type="match status" value="1"/>
</dbReference>
<dbReference type="STRING" id="91360.SAMN05660330_03633"/>
<dbReference type="InterPro" id="IPR000014">
    <property type="entry name" value="PAS"/>
</dbReference>
<dbReference type="Gene3D" id="3.30.450.20">
    <property type="entry name" value="PAS domain"/>
    <property type="match status" value="2"/>
</dbReference>
<protein>
    <submittedName>
        <fullName evidence="11">PAS domain S-box-containing protein/HDIG domain-containing protein</fullName>
    </submittedName>
</protein>
<feature type="domain" description="HD" evidence="9">
    <location>
        <begin position="400"/>
        <end position="522"/>
    </location>
</feature>
<dbReference type="Pfam" id="PF17200">
    <property type="entry name" value="sCache_2"/>
    <property type="match status" value="1"/>
</dbReference>
<evidence type="ECO:0000256" key="2">
    <source>
        <dbReference type="ARBA" id="ARBA00022475"/>
    </source>
</evidence>
<accession>A0A1H0UN58</accession>
<keyword evidence="3 6" id="KW-0812">Transmembrane</keyword>
<dbReference type="SMART" id="SM00086">
    <property type="entry name" value="PAC"/>
    <property type="match status" value="1"/>
</dbReference>
<dbReference type="Gene3D" id="1.10.3210.10">
    <property type="entry name" value="Hypothetical protein af1432"/>
    <property type="match status" value="1"/>
</dbReference>
<evidence type="ECO:0000256" key="1">
    <source>
        <dbReference type="ARBA" id="ARBA00004651"/>
    </source>
</evidence>
<keyword evidence="2" id="KW-1003">Cell membrane</keyword>
<dbReference type="InterPro" id="IPR000700">
    <property type="entry name" value="PAS-assoc_C"/>
</dbReference>
<sequence length="573" mass="65578">MEPDKQKRFFSPVFLRIALPAIITVVLFVTAIFAVILPALEKSFMDYKKLMIKELTETAWSILKTHNDLHLQGKLSLAQAQQEAIEHIEQLRYGPERKDYFWINDMQPKMIMHPYRKDLNGKDISSFTDPHGKKLFMAMVRLIETSGGGYVDYMWQWKDDPDRIVPKISYVKGFKPWGWIIGSGIYINDVHEELAVIRNKLTIISVIILGFVIAAAMYIIRQTMISEQLRKQLRDERTALIEALAISEEQYRSMVEYSSDWIWEMTPEGVYTYASPKAVELLGRKPEEVVGTDFFDYMVTGELDHGGKRLREIMKKGAPFTGIEIVCRHQDGRSIVIEKNGVPFFNDRHELIGYRGVARDISERKQAEDALRRSHTRLHDNLEETVKSLAMTAEKRDPYTAGHQVRVERLALAIALELGMKDNQLEGLHFAALLHDIGKISLPSEYLAKPTGLTSEERSIIKSHPESGYEILKNINFPWPVAEIVLQHHELLDGSGYPRGLQDQEIMIEAKIITIADVVEAMSSHRPYRPALGLPAALAEIRSGRGIKYHKEGVDACLYLMEQQEFDLDSVIW</sequence>
<evidence type="ECO:0000259" key="10">
    <source>
        <dbReference type="PROSITE" id="PS51832"/>
    </source>
</evidence>